<keyword evidence="2" id="KW-1185">Reference proteome</keyword>
<name>A0A7I8IU29_SPIIN</name>
<protein>
    <submittedName>
        <fullName evidence="1">Uncharacterized protein</fullName>
    </submittedName>
</protein>
<sequence length="19" mass="2092">MLTVVSFIMHPLPLPVIPS</sequence>
<evidence type="ECO:0000313" key="2">
    <source>
        <dbReference type="Proteomes" id="UP001189122"/>
    </source>
</evidence>
<dbReference type="EMBL" id="CACRZD030000006">
    <property type="protein sequence ID" value="CAA6661297.1"/>
    <property type="molecule type" value="Genomic_DNA"/>
</dbReference>
<gene>
    <name evidence="1" type="ORF">SI7747_06007694</name>
</gene>
<evidence type="ECO:0000313" key="1">
    <source>
        <dbReference type="EMBL" id="CAA2621607.1"/>
    </source>
</evidence>
<accession>A0A7I8IU29</accession>
<organism evidence="1">
    <name type="scientific">Spirodela intermedia</name>
    <name type="common">Intermediate duckweed</name>
    <dbReference type="NCBI Taxonomy" id="51605"/>
    <lineage>
        <taxon>Eukaryota</taxon>
        <taxon>Viridiplantae</taxon>
        <taxon>Streptophyta</taxon>
        <taxon>Embryophyta</taxon>
        <taxon>Tracheophyta</taxon>
        <taxon>Spermatophyta</taxon>
        <taxon>Magnoliopsida</taxon>
        <taxon>Liliopsida</taxon>
        <taxon>Araceae</taxon>
        <taxon>Lemnoideae</taxon>
        <taxon>Spirodela</taxon>
    </lineage>
</organism>
<dbReference type="AlphaFoldDB" id="A0A7I8IU29"/>
<reference evidence="1 2" key="1">
    <citation type="submission" date="2019-12" db="EMBL/GenBank/DDBJ databases">
        <authorList>
            <person name="Scholz U."/>
            <person name="Mascher M."/>
            <person name="Fiebig A."/>
        </authorList>
    </citation>
    <scope>NUCLEOTIDE SEQUENCE</scope>
</reference>
<dbReference type="Proteomes" id="UP001189122">
    <property type="component" value="Unassembled WGS sequence"/>
</dbReference>
<proteinExistence type="predicted"/>
<dbReference type="EMBL" id="LR743593">
    <property type="protein sequence ID" value="CAA2621607.1"/>
    <property type="molecule type" value="Genomic_DNA"/>
</dbReference>